<dbReference type="EMBL" id="WDRC01000010">
    <property type="protein sequence ID" value="KAB7359243.1"/>
    <property type="molecule type" value="Genomic_DNA"/>
</dbReference>
<dbReference type="Proteomes" id="UP000261288">
    <property type="component" value="Unassembled WGS sequence"/>
</dbReference>
<dbReference type="Proteomes" id="UP000460881">
    <property type="component" value="Unassembled WGS sequence"/>
</dbReference>
<dbReference type="RefSeq" id="WP_007055992.1">
    <property type="nucleotide sequence ID" value="NZ_CAXUAF010000007.1"/>
</dbReference>
<comment type="caution">
    <text evidence="6">The sequence shown here is derived from an EMBL/GenBank/DDBJ whole genome shotgun (WGS) entry which is preliminary data.</text>
</comment>
<reference evidence="12 13" key="3">
    <citation type="journal article" date="2019" name="Nat. Med.">
        <title>A library of human gut bacterial isolates paired with longitudinal multiomics data enables mechanistic microbiome research.</title>
        <authorList>
            <person name="Poyet M."/>
            <person name="Groussin M."/>
            <person name="Gibbons S.M."/>
            <person name="Avila-Pacheco J."/>
            <person name="Jiang X."/>
            <person name="Kearney S.M."/>
            <person name="Perrotta A.R."/>
            <person name="Berdy B."/>
            <person name="Zhao S."/>
            <person name="Lieberman T.D."/>
            <person name="Swanson P.K."/>
            <person name="Smith M."/>
            <person name="Roesemann S."/>
            <person name="Alexander J.E."/>
            <person name="Rich S.A."/>
            <person name="Livny J."/>
            <person name="Vlamakis H."/>
            <person name="Clish C."/>
            <person name="Bullock K."/>
            <person name="Deik A."/>
            <person name="Scott J."/>
            <person name="Pierce K.A."/>
            <person name="Xavier R.J."/>
            <person name="Alm E.J."/>
        </authorList>
    </citation>
    <scope>NUCLEOTIDE SEQUENCE [LARGE SCALE GENOMIC DNA]</scope>
    <source>
        <strain evidence="3 16">BIOML-A136</strain>
        <strain evidence="2 13">BIOML-A201</strain>
        <strain evidence="1 15">BIOML-A210</strain>
        <strain evidence="5 14">BIOML-A55</strain>
        <strain evidence="4 12">BIOML-A65</strain>
    </source>
</reference>
<evidence type="ECO:0000313" key="12">
    <source>
        <dbReference type="Proteomes" id="UP000430971"/>
    </source>
</evidence>
<dbReference type="EMBL" id="QSRZ01000006">
    <property type="protein sequence ID" value="RGL48669.1"/>
    <property type="molecule type" value="Genomic_DNA"/>
</dbReference>
<dbReference type="EMBL" id="QSAR01000012">
    <property type="protein sequence ID" value="RGW63505.1"/>
    <property type="molecule type" value="Genomic_DNA"/>
</dbReference>
<evidence type="ECO:0000313" key="13">
    <source>
        <dbReference type="Proteomes" id="UP000432196"/>
    </source>
</evidence>
<dbReference type="Proteomes" id="UP000430971">
    <property type="component" value="Unassembled WGS sequence"/>
</dbReference>
<dbReference type="EMBL" id="WDUB01000015">
    <property type="protein sequence ID" value="KAB7202467.1"/>
    <property type="molecule type" value="Genomic_DNA"/>
</dbReference>
<dbReference type="Proteomes" id="UP000467387">
    <property type="component" value="Unassembled WGS sequence"/>
</dbReference>
<evidence type="ECO:0000313" key="16">
    <source>
        <dbReference type="Proteomes" id="UP000476628"/>
    </source>
</evidence>
<dbReference type="Proteomes" id="UP000432196">
    <property type="component" value="Unassembled WGS sequence"/>
</dbReference>
<dbReference type="Proteomes" id="UP000232654">
    <property type="component" value="Unassembled WGS sequence"/>
</dbReference>
<dbReference type="EMBL" id="WDRM01000009">
    <property type="protein sequence ID" value="KAB7338437.1"/>
    <property type="molecule type" value="Genomic_DNA"/>
</dbReference>
<evidence type="ECO:0000313" key="11">
    <source>
        <dbReference type="Proteomes" id="UP000265775"/>
    </source>
</evidence>
<evidence type="ECO:0000313" key="6">
    <source>
        <dbReference type="EMBL" id="PKC86793.1"/>
    </source>
</evidence>
<name>A0A2N0SYE4_BIFLN</name>
<sequence>MATLYDRRALFVRYKKQSSYPGRQSVKLADGITCRYNWDLDKTILDYIEEHAEKSDGKVLFPLKFNVSDLTVNTCKKAFLWMTDDTYIEADIHDSGAYYAYGMNDYDGFTAPPSLTIPEARCWVKLEHVSKIKTKFPIDDYSIQAYKGGGVVKETPLREILKTTHMNCMYITRNEG</sequence>
<proteinExistence type="predicted"/>
<protein>
    <submittedName>
        <fullName evidence="6">Uncharacterized protein</fullName>
    </submittedName>
</protein>
<dbReference type="Proteomes" id="UP000265775">
    <property type="component" value="Unassembled WGS sequence"/>
</dbReference>
<gene>
    <name evidence="6" type="ORF">APC1503_2156</name>
    <name evidence="8" type="ORF">DWV59_09600</name>
    <name evidence="7" type="ORF">DXC63_06655</name>
    <name evidence="5" type="ORF">GBB63_04925</name>
    <name evidence="4" type="ORF">GBB73_04860</name>
    <name evidence="3" type="ORF">GBC45_08840</name>
    <name evidence="2" type="ORF">GBI83_03115</name>
    <name evidence="1" type="ORF">GBI87_06515</name>
</gene>
<evidence type="ECO:0000313" key="4">
    <source>
        <dbReference type="EMBL" id="KAB7338437.1"/>
    </source>
</evidence>
<evidence type="ECO:0000313" key="9">
    <source>
        <dbReference type="Proteomes" id="UP000232654"/>
    </source>
</evidence>
<dbReference type="Proteomes" id="UP000476628">
    <property type="component" value="Unassembled WGS sequence"/>
</dbReference>
<dbReference type="EMBL" id="WDWU01000008">
    <property type="protein sequence ID" value="KAB7056823.1"/>
    <property type="molecule type" value="Genomic_DNA"/>
</dbReference>
<dbReference type="EMBL" id="PJDT01000033">
    <property type="protein sequence ID" value="PKC86793.1"/>
    <property type="molecule type" value="Genomic_DNA"/>
</dbReference>
<evidence type="ECO:0000313" key="7">
    <source>
        <dbReference type="EMBL" id="RGL48669.1"/>
    </source>
</evidence>
<reference evidence="6 9" key="1">
    <citation type="submission" date="2017-12" db="EMBL/GenBank/DDBJ databases">
        <title>Bifidobacterium longum APC/DPC strains.</title>
        <authorList>
            <person name="Arboleya S."/>
        </authorList>
    </citation>
    <scope>NUCLEOTIDE SEQUENCE [LARGE SCALE GENOMIC DNA]</scope>
    <source>
        <strain evidence="6 9">APC1503</strain>
    </source>
</reference>
<evidence type="ECO:0000313" key="2">
    <source>
        <dbReference type="EMBL" id="KAB7073808.1"/>
    </source>
</evidence>
<dbReference type="EMBL" id="WDWL01000004">
    <property type="protein sequence ID" value="KAB7073808.1"/>
    <property type="molecule type" value="Genomic_DNA"/>
</dbReference>
<evidence type="ECO:0000313" key="10">
    <source>
        <dbReference type="Proteomes" id="UP000261288"/>
    </source>
</evidence>
<evidence type="ECO:0000313" key="1">
    <source>
        <dbReference type="EMBL" id="KAB7056823.1"/>
    </source>
</evidence>
<evidence type="ECO:0000313" key="3">
    <source>
        <dbReference type="EMBL" id="KAB7202467.1"/>
    </source>
</evidence>
<evidence type="ECO:0000313" key="8">
    <source>
        <dbReference type="EMBL" id="RGW63505.1"/>
    </source>
</evidence>
<evidence type="ECO:0000313" key="5">
    <source>
        <dbReference type="EMBL" id="KAB7359243.1"/>
    </source>
</evidence>
<organism evidence="6 9">
    <name type="scientific">Bifidobacterium longum</name>
    <dbReference type="NCBI Taxonomy" id="216816"/>
    <lineage>
        <taxon>Bacteria</taxon>
        <taxon>Bacillati</taxon>
        <taxon>Actinomycetota</taxon>
        <taxon>Actinomycetes</taxon>
        <taxon>Bifidobacteriales</taxon>
        <taxon>Bifidobacteriaceae</taxon>
        <taxon>Bifidobacterium</taxon>
    </lineage>
</organism>
<reference evidence="10 11" key="2">
    <citation type="submission" date="2018-08" db="EMBL/GenBank/DDBJ databases">
        <title>A genome reference for cultivated species of the human gut microbiota.</title>
        <authorList>
            <person name="Zou Y."/>
            <person name="Xue W."/>
            <person name="Luo G."/>
        </authorList>
    </citation>
    <scope>NUCLEOTIDE SEQUENCE [LARGE SCALE GENOMIC DNA]</scope>
    <source>
        <strain evidence="8 11">AF11-12</strain>
        <strain evidence="7 10">TF06-45A</strain>
    </source>
</reference>
<evidence type="ECO:0000313" key="14">
    <source>
        <dbReference type="Proteomes" id="UP000460881"/>
    </source>
</evidence>
<accession>A0A2N0SYE4</accession>
<dbReference type="AlphaFoldDB" id="A0A2N0SYE4"/>
<evidence type="ECO:0000313" key="15">
    <source>
        <dbReference type="Proteomes" id="UP000467387"/>
    </source>
</evidence>